<evidence type="ECO:0000313" key="1">
    <source>
        <dbReference type="EMBL" id="MBC2843851.1"/>
    </source>
</evidence>
<comment type="caution">
    <text evidence="1">The sequence shown here is derived from an EMBL/GenBank/DDBJ whole genome shotgun (WGS) entry which is preliminary data.</text>
</comment>
<name>A0A842IMA0_9FLAO</name>
<sequence>MSDIIKSLTKDVEELEKNYEALNMDDKTAVTSFESIVLELLARLKRNQDKIENEDLEDDFEDLIYRVIIILGQLDLLEV</sequence>
<organism evidence="1 2">
    <name type="scientific">Winogradskyella flava</name>
    <dbReference type="NCBI Taxonomy" id="1884876"/>
    <lineage>
        <taxon>Bacteria</taxon>
        <taxon>Pseudomonadati</taxon>
        <taxon>Bacteroidota</taxon>
        <taxon>Flavobacteriia</taxon>
        <taxon>Flavobacteriales</taxon>
        <taxon>Flavobacteriaceae</taxon>
        <taxon>Winogradskyella</taxon>
    </lineage>
</organism>
<reference evidence="1" key="1">
    <citation type="submission" date="2020-08" db="EMBL/GenBank/DDBJ databases">
        <title>Winogradskyella ouciana sp. nov., isolated from the hadal seawater of the Mariana Trench.</title>
        <authorList>
            <person name="He X."/>
        </authorList>
    </citation>
    <scope>NUCLEOTIDE SEQUENCE [LARGE SCALE GENOMIC DNA]</scope>
    <source>
        <strain evidence="1">KCTC 52348</strain>
    </source>
</reference>
<dbReference type="AlphaFoldDB" id="A0A842IMA0"/>
<evidence type="ECO:0000313" key="2">
    <source>
        <dbReference type="Proteomes" id="UP000533900"/>
    </source>
</evidence>
<dbReference type="RefSeq" id="WP_185787561.1">
    <property type="nucleotide sequence ID" value="NZ_JACLCP010000001.1"/>
</dbReference>
<dbReference type="Proteomes" id="UP000533900">
    <property type="component" value="Unassembled WGS sequence"/>
</dbReference>
<protein>
    <submittedName>
        <fullName evidence="1">Uncharacterized protein</fullName>
    </submittedName>
</protein>
<accession>A0A842IMA0</accession>
<dbReference type="EMBL" id="JACLCP010000001">
    <property type="protein sequence ID" value="MBC2843851.1"/>
    <property type="molecule type" value="Genomic_DNA"/>
</dbReference>
<gene>
    <name evidence="1" type="ORF">H7F21_02010</name>
</gene>
<proteinExistence type="predicted"/>
<keyword evidence="2" id="KW-1185">Reference proteome</keyword>